<dbReference type="PANTHER" id="PTHR43311:SF1">
    <property type="entry name" value="GLUTAMYL-Q TRNA(ASP) SYNTHETASE"/>
    <property type="match status" value="1"/>
</dbReference>
<organism evidence="9 10">
    <name type="scientific">Algoriphagus locisalis</name>
    <dbReference type="NCBI Taxonomy" id="305507"/>
    <lineage>
        <taxon>Bacteria</taxon>
        <taxon>Pseudomonadati</taxon>
        <taxon>Bacteroidota</taxon>
        <taxon>Cytophagia</taxon>
        <taxon>Cytophagales</taxon>
        <taxon>Cyclobacteriaceae</taxon>
        <taxon>Algoriphagus</taxon>
    </lineage>
</organism>
<keyword evidence="2" id="KW-0479">Metal-binding</keyword>
<evidence type="ECO:0000313" key="9">
    <source>
        <dbReference type="EMBL" id="SFU11939.1"/>
    </source>
</evidence>
<reference evidence="10" key="1">
    <citation type="submission" date="2016-10" db="EMBL/GenBank/DDBJ databases">
        <authorList>
            <person name="Varghese N."/>
            <person name="Submissions S."/>
        </authorList>
    </citation>
    <scope>NUCLEOTIDE SEQUENCE [LARGE SCALE GENOMIC DNA]</scope>
    <source>
        <strain evidence="10">DSM 23445</strain>
    </source>
</reference>
<keyword evidence="4" id="KW-0862">Zinc</keyword>
<dbReference type="InterPro" id="IPR001412">
    <property type="entry name" value="aa-tRNA-synth_I_CS"/>
</dbReference>
<proteinExistence type="inferred from homology"/>
<dbReference type="PROSITE" id="PS00178">
    <property type="entry name" value="AA_TRNA_LIGASE_I"/>
    <property type="match status" value="1"/>
</dbReference>
<keyword evidence="10" id="KW-1185">Reference proteome</keyword>
<dbReference type="PRINTS" id="PR00987">
    <property type="entry name" value="TRNASYNTHGLU"/>
</dbReference>
<dbReference type="EMBL" id="FPBF01000007">
    <property type="protein sequence ID" value="SFU11939.1"/>
    <property type="molecule type" value="Genomic_DNA"/>
</dbReference>
<accession>A0A1I7DJT5</accession>
<keyword evidence="3 7" id="KW-0547">Nucleotide-binding</keyword>
<dbReference type="SUPFAM" id="SSF52374">
    <property type="entry name" value="Nucleotidylyl transferase"/>
    <property type="match status" value="1"/>
</dbReference>
<dbReference type="STRING" id="305507.SAMN04489724_4054"/>
<dbReference type="Gene3D" id="3.40.50.620">
    <property type="entry name" value="HUPs"/>
    <property type="match status" value="1"/>
</dbReference>
<keyword evidence="5 7" id="KW-0067">ATP-binding</keyword>
<protein>
    <submittedName>
        <fullName evidence="9">Glutamyl-tRNA synthetase</fullName>
    </submittedName>
</protein>
<evidence type="ECO:0000256" key="6">
    <source>
        <dbReference type="ARBA" id="ARBA00023146"/>
    </source>
</evidence>
<dbReference type="RefSeq" id="WP_091696771.1">
    <property type="nucleotide sequence ID" value="NZ_FPBF01000007.1"/>
</dbReference>
<keyword evidence="1 7" id="KW-0436">Ligase</keyword>
<name>A0A1I7DJT5_9BACT</name>
<dbReference type="GO" id="GO:0005524">
    <property type="term" value="F:ATP binding"/>
    <property type="evidence" value="ECO:0007669"/>
    <property type="project" value="UniProtKB-KW"/>
</dbReference>
<dbReference type="InterPro" id="IPR014729">
    <property type="entry name" value="Rossmann-like_a/b/a_fold"/>
</dbReference>
<dbReference type="Proteomes" id="UP000199673">
    <property type="component" value="Unassembled WGS sequence"/>
</dbReference>
<evidence type="ECO:0000256" key="4">
    <source>
        <dbReference type="ARBA" id="ARBA00022833"/>
    </source>
</evidence>
<evidence type="ECO:0000256" key="7">
    <source>
        <dbReference type="RuleBase" id="RU363037"/>
    </source>
</evidence>
<evidence type="ECO:0000259" key="8">
    <source>
        <dbReference type="Pfam" id="PF00749"/>
    </source>
</evidence>
<keyword evidence="7" id="KW-0648">Protein biosynthesis</keyword>
<comment type="similarity">
    <text evidence="7">Belongs to the class-I aminoacyl-tRNA synthetase family.</text>
</comment>
<dbReference type="GO" id="GO:0004818">
    <property type="term" value="F:glutamate-tRNA ligase activity"/>
    <property type="evidence" value="ECO:0007669"/>
    <property type="project" value="TreeGrafter"/>
</dbReference>
<feature type="domain" description="Glutamyl/glutaminyl-tRNA synthetase class Ib catalytic" evidence="8">
    <location>
        <begin position="6"/>
        <end position="271"/>
    </location>
</feature>
<dbReference type="InterPro" id="IPR020058">
    <property type="entry name" value="Glu/Gln-tRNA-synth_Ib_cat-dom"/>
</dbReference>
<evidence type="ECO:0000256" key="1">
    <source>
        <dbReference type="ARBA" id="ARBA00022598"/>
    </source>
</evidence>
<dbReference type="GO" id="GO:0005829">
    <property type="term" value="C:cytosol"/>
    <property type="evidence" value="ECO:0007669"/>
    <property type="project" value="TreeGrafter"/>
</dbReference>
<evidence type="ECO:0000256" key="3">
    <source>
        <dbReference type="ARBA" id="ARBA00022741"/>
    </source>
</evidence>
<dbReference type="InterPro" id="IPR000924">
    <property type="entry name" value="Glu/Gln-tRNA-synth"/>
</dbReference>
<evidence type="ECO:0000256" key="5">
    <source>
        <dbReference type="ARBA" id="ARBA00022840"/>
    </source>
</evidence>
<dbReference type="InterPro" id="IPR049940">
    <property type="entry name" value="GluQ/Sye"/>
</dbReference>
<gene>
    <name evidence="9" type="ORF">SAMN04489724_4054</name>
</gene>
<sequence length="295" mass="34258">MDFKLTRIAPTPSGYLHLGNLYSFLVTKALAEETGAKILLRIDDLDRERYRTEYVQDIFDTLDFMEVSYDQGPKTVQEFEQEWSQIHRMNSYLEALEQIRERKLVFACDCTRKKIQQMDSSGYYLGHCQVRNIPLERLETCWRMDTFDTDFIKIRTYTSGEKSFVLPEDSAFFIVRKKDKLPAYQLTSVIDDVHYGVDLIVRGNDLLGSTLDQQILADELDLPSFQKATFHHHPLLKGSKNKKLSKSEGATSIQFLRKEGKKPTDIYQILGEMIGSTEPWIDFESFKKHLTIKGN</sequence>
<evidence type="ECO:0000313" key="10">
    <source>
        <dbReference type="Proteomes" id="UP000199673"/>
    </source>
</evidence>
<keyword evidence="6 7" id="KW-0030">Aminoacyl-tRNA synthetase</keyword>
<dbReference type="OrthoDB" id="9807503at2"/>
<evidence type="ECO:0000256" key="2">
    <source>
        <dbReference type="ARBA" id="ARBA00022723"/>
    </source>
</evidence>
<dbReference type="GO" id="GO:0006424">
    <property type="term" value="P:glutamyl-tRNA aminoacylation"/>
    <property type="evidence" value="ECO:0007669"/>
    <property type="project" value="TreeGrafter"/>
</dbReference>
<dbReference type="PANTHER" id="PTHR43311">
    <property type="entry name" value="GLUTAMATE--TRNA LIGASE"/>
    <property type="match status" value="1"/>
</dbReference>
<dbReference type="Pfam" id="PF00749">
    <property type="entry name" value="tRNA-synt_1c"/>
    <property type="match status" value="1"/>
</dbReference>
<dbReference type="AlphaFoldDB" id="A0A1I7DJT5"/>